<name>A0ABQ9JAH1_9CUCU</name>
<keyword evidence="7" id="KW-1185">Reference proteome</keyword>
<evidence type="ECO:0000313" key="6">
    <source>
        <dbReference type="EMBL" id="KAJ8975181.1"/>
    </source>
</evidence>
<feature type="compositionally biased region" description="Polar residues" evidence="4">
    <location>
        <begin position="55"/>
        <end position="69"/>
    </location>
</feature>
<feature type="compositionally biased region" description="Acidic residues" evidence="4">
    <location>
        <begin position="43"/>
        <end position="54"/>
    </location>
</feature>
<reference evidence="6" key="1">
    <citation type="journal article" date="2023" name="Insect Mol. Biol.">
        <title>Genome sequencing provides insights into the evolution of gene families encoding plant cell wall-degrading enzymes in longhorned beetles.</title>
        <authorList>
            <person name="Shin N.R."/>
            <person name="Okamura Y."/>
            <person name="Kirsch R."/>
            <person name="Pauchet Y."/>
        </authorList>
    </citation>
    <scope>NUCLEOTIDE SEQUENCE</scope>
    <source>
        <strain evidence="6">MMC_N1</strain>
    </source>
</reference>
<gene>
    <name evidence="6" type="ORF">NQ317_001830</name>
</gene>
<feature type="region of interest" description="Disordered" evidence="4">
    <location>
        <begin position="1"/>
        <end position="69"/>
    </location>
</feature>
<organism evidence="6 7">
    <name type="scientific">Molorchus minor</name>
    <dbReference type="NCBI Taxonomy" id="1323400"/>
    <lineage>
        <taxon>Eukaryota</taxon>
        <taxon>Metazoa</taxon>
        <taxon>Ecdysozoa</taxon>
        <taxon>Arthropoda</taxon>
        <taxon>Hexapoda</taxon>
        <taxon>Insecta</taxon>
        <taxon>Pterygota</taxon>
        <taxon>Neoptera</taxon>
        <taxon>Endopterygota</taxon>
        <taxon>Coleoptera</taxon>
        <taxon>Polyphaga</taxon>
        <taxon>Cucujiformia</taxon>
        <taxon>Chrysomeloidea</taxon>
        <taxon>Cerambycidae</taxon>
        <taxon>Lamiinae</taxon>
        <taxon>Monochamini</taxon>
        <taxon>Molorchus</taxon>
    </lineage>
</organism>
<evidence type="ECO:0000313" key="7">
    <source>
        <dbReference type="Proteomes" id="UP001162164"/>
    </source>
</evidence>
<accession>A0ABQ9JAH1</accession>
<keyword evidence="2" id="KW-0804">Transcription</keyword>
<evidence type="ECO:0000256" key="3">
    <source>
        <dbReference type="ARBA" id="ARBA00023242"/>
    </source>
</evidence>
<dbReference type="PROSITE" id="PS51516">
    <property type="entry name" value="SOX_C"/>
    <property type="match status" value="1"/>
</dbReference>
<comment type="caution">
    <text evidence="6">The sequence shown here is derived from an EMBL/GenBank/DDBJ whole genome shotgun (WGS) entry which is preliminary data.</text>
</comment>
<proteinExistence type="predicted"/>
<dbReference type="EMBL" id="JAPWTJ010000861">
    <property type="protein sequence ID" value="KAJ8975181.1"/>
    <property type="molecule type" value="Genomic_DNA"/>
</dbReference>
<dbReference type="Proteomes" id="UP001162164">
    <property type="component" value="Unassembled WGS sequence"/>
</dbReference>
<evidence type="ECO:0000256" key="1">
    <source>
        <dbReference type="ARBA" id="ARBA00023015"/>
    </source>
</evidence>
<evidence type="ECO:0000256" key="4">
    <source>
        <dbReference type="SAM" id="MobiDB-lite"/>
    </source>
</evidence>
<keyword evidence="3" id="KW-0539">Nucleus</keyword>
<dbReference type="InterPro" id="IPR021934">
    <property type="entry name" value="Sox_C"/>
</dbReference>
<protein>
    <recommendedName>
        <fullName evidence="5">Sox C-terminal domain-containing protein</fullName>
    </recommendedName>
</protein>
<feature type="compositionally biased region" description="Pro residues" evidence="4">
    <location>
        <begin position="9"/>
        <end position="26"/>
    </location>
</feature>
<feature type="domain" description="Sox C-terminal" evidence="5">
    <location>
        <begin position="1"/>
        <end position="69"/>
    </location>
</feature>
<sequence length="69" mass="7586">MESDEGSISPPPPSEPAPKLPPPLPARPKKELPQLPTQSDGPYDPEAELDDDEISQQMTQSYSEISRWG</sequence>
<evidence type="ECO:0000259" key="5">
    <source>
        <dbReference type="PROSITE" id="PS51516"/>
    </source>
</evidence>
<evidence type="ECO:0000256" key="2">
    <source>
        <dbReference type="ARBA" id="ARBA00023163"/>
    </source>
</evidence>
<keyword evidence="1" id="KW-0805">Transcription regulation</keyword>